<gene>
    <name evidence="3" type="primary">NCOA4</name>
    <name evidence="3" type="ORF">BLAG_LOCUS8288</name>
</gene>
<dbReference type="OrthoDB" id="6334544at2759"/>
<dbReference type="InterPro" id="IPR022174">
    <property type="entry name" value="NCOA4_N"/>
</dbReference>
<dbReference type="PANTHER" id="PTHR17085:SF3">
    <property type="entry name" value="NUCLEAR RECEPTOR COACTIVATOR 4"/>
    <property type="match status" value="1"/>
</dbReference>
<keyword evidence="4" id="KW-1185">Reference proteome</keyword>
<accession>A0A8J9Z2I6</accession>
<feature type="domain" description="Nuclear receptor coactivator 4 N-terminal" evidence="2">
    <location>
        <begin position="70"/>
        <end position="184"/>
    </location>
</feature>
<proteinExistence type="predicted"/>
<dbReference type="PANTHER" id="PTHR17085">
    <property type="entry name" value="NUCLEAR RECEPTOR COACTIVATOR 4"/>
    <property type="match status" value="1"/>
</dbReference>
<dbReference type="InterPro" id="IPR039947">
    <property type="entry name" value="NCoA-4"/>
</dbReference>
<reference evidence="3" key="1">
    <citation type="submission" date="2022-01" db="EMBL/GenBank/DDBJ databases">
        <authorList>
            <person name="Braso-Vives M."/>
        </authorList>
    </citation>
    <scope>NUCLEOTIDE SEQUENCE</scope>
</reference>
<feature type="compositionally biased region" description="Polar residues" evidence="1">
    <location>
        <begin position="267"/>
        <end position="278"/>
    </location>
</feature>
<evidence type="ECO:0000313" key="4">
    <source>
        <dbReference type="Proteomes" id="UP000838412"/>
    </source>
</evidence>
<feature type="non-terminal residue" evidence="3">
    <location>
        <position position="1"/>
    </location>
</feature>
<sequence>ANLCNPTRGQREGSSDQNFCKSRAVTSRKSARVCSRDNGSTSLGVTGELRRKITDLENAISRINAVKRNLQANSAEVKSQVHAAISRQLEALRSREVWLLNQVETLQHAKEDILHGQQTQLSEALGEARHCADHVEGCLRGDQEENCDSACIDRVLADNLNKMKELNTEPEETSCVEFSADTSSLRESIHRFGRVDCKNPRAEDLVFSTAGLKAASLPSPFEEYGDQEHHVLYKTVEDARRQQGQEVVHQAPLPDLRKEDWLARGPITTQPQRSSEQDGASFRPRFGSLGKVNISTAPMCIQDWLLQIRHEDGNGSTSMEEDGDFVMLDGKISCSQSAPSESIEMIGGSDILEPSDWLARDDKTSDKPYTEFPYFEDVKKMKDWILKYEQGVKSSSCRCAPEAPDGAMEIENLGQLCCMKGPIHKYFHDIPSAKEAWLMKNAPRDVQSLCRANEVCSSFSDCVCDQNCQQQAPEHVHQYFKLASSKVTDWLLKPKNPSLQKELDESPIFTYFRTVMSDPAYWLAAGSQKAASEPPKPSPFDDAFAAITAQPCGYWLAHRGESKMTKDECPCHLTLEGFSFKDEGTKYWLHPVEGKEEDSTPSPLVACVVGGFKQIQSQPKSTWLAKECRPEPSGKPQGKAKGEDAVQFVLDGLQQLLIQPKDAWLARPAKEEGGTSAISNEGWLHRGGQERKLADTAVKATEEELGYDPDNAAVRTALGGLEQFMTLGKEAWLDRGAAKPAVKKDEAMTTDTDNATEKELGYNPNNPAVQTVLGGLKQFEALGKEAWLEKGRAAPPTETKKASRSTKVDKLMKDVEEKVQDDYDPENEMVKVVLRGFERIHAKRKEEWLDRGDREATKKNKAGPSDAPSNKSPWLLHQKDEGSVQSNSDAVKFVLGGVSQIHNMDNKSWLDRSGEAQQPVVKNTWMWRRDQDLAQWLAKPASK</sequence>
<evidence type="ECO:0000256" key="1">
    <source>
        <dbReference type="SAM" id="MobiDB-lite"/>
    </source>
</evidence>
<protein>
    <submittedName>
        <fullName evidence="3">NCOA4 protein</fullName>
    </submittedName>
</protein>
<dbReference type="GO" id="GO:0009725">
    <property type="term" value="P:response to hormone"/>
    <property type="evidence" value="ECO:0007669"/>
    <property type="project" value="TreeGrafter"/>
</dbReference>
<feature type="region of interest" description="Disordered" evidence="1">
    <location>
        <begin position="261"/>
        <end position="282"/>
    </location>
</feature>
<dbReference type="Pfam" id="PF12489">
    <property type="entry name" value="ARA70"/>
    <property type="match status" value="1"/>
</dbReference>
<feature type="region of interest" description="Disordered" evidence="1">
    <location>
        <begin position="851"/>
        <end position="875"/>
    </location>
</feature>
<name>A0A8J9Z2I6_BRALA</name>
<feature type="non-terminal residue" evidence="3">
    <location>
        <position position="943"/>
    </location>
</feature>
<dbReference type="AlphaFoldDB" id="A0A8J9Z2I6"/>
<dbReference type="EMBL" id="OV696700">
    <property type="protein sequence ID" value="CAH1246179.1"/>
    <property type="molecule type" value="Genomic_DNA"/>
</dbReference>
<dbReference type="GO" id="GO:0003713">
    <property type="term" value="F:transcription coactivator activity"/>
    <property type="evidence" value="ECO:0007669"/>
    <property type="project" value="InterPro"/>
</dbReference>
<evidence type="ECO:0000313" key="3">
    <source>
        <dbReference type="EMBL" id="CAH1246179.1"/>
    </source>
</evidence>
<dbReference type="Proteomes" id="UP000838412">
    <property type="component" value="Chromosome 15"/>
</dbReference>
<organism evidence="3 4">
    <name type="scientific">Branchiostoma lanceolatum</name>
    <name type="common">Common lancelet</name>
    <name type="synonym">Amphioxus lanceolatum</name>
    <dbReference type="NCBI Taxonomy" id="7740"/>
    <lineage>
        <taxon>Eukaryota</taxon>
        <taxon>Metazoa</taxon>
        <taxon>Chordata</taxon>
        <taxon>Cephalochordata</taxon>
        <taxon>Leptocardii</taxon>
        <taxon>Amphioxiformes</taxon>
        <taxon>Branchiostomatidae</taxon>
        <taxon>Branchiostoma</taxon>
    </lineage>
</organism>
<evidence type="ECO:0000259" key="2">
    <source>
        <dbReference type="Pfam" id="PF12489"/>
    </source>
</evidence>
<dbReference type="GO" id="GO:0006879">
    <property type="term" value="P:intracellular iron ion homeostasis"/>
    <property type="evidence" value="ECO:0007669"/>
    <property type="project" value="InterPro"/>
</dbReference>